<evidence type="ECO:0000313" key="2">
    <source>
        <dbReference type="EMBL" id="EJK63973.1"/>
    </source>
</evidence>
<evidence type="ECO:0000256" key="1">
    <source>
        <dbReference type="SAM" id="MobiDB-lite"/>
    </source>
</evidence>
<accession>K0SCW3</accession>
<feature type="region of interest" description="Disordered" evidence="1">
    <location>
        <begin position="156"/>
        <end position="185"/>
    </location>
</feature>
<reference evidence="2 3" key="1">
    <citation type="journal article" date="2012" name="Genome Biol.">
        <title>Genome and low-iron response of an oceanic diatom adapted to chronic iron limitation.</title>
        <authorList>
            <person name="Lommer M."/>
            <person name="Specht M."/>
            <person name="Roy A.S."/>
            <person name="Kraemer L."/>
            <person name="Andreson R."/>
            <person name="Gutowska M.A."/>
            <person name="Wolf J."/>
            <person name="Bergner S.V."/>
            <person name="Schilhabel M.B."/>
            <person name="Klostermeier U.C."/>
            <person name="Beiko R.G."/>
            <person name="Rosenstiel P."/>
            <person name="Hippler M."/>
            <person name="Laroche J."/>
        </authorList>
    </citation>
    <scope>NUCLEOTIDE SEQUENCE [LARGE SCALE GENOMIC DNA]</scope>
    <source>
        <strain evidence="2 3">CCMP1005</strain>
    </source>
</reference>
<organism evidence="2 3">
    <name type="scientific">Thalassiosira oceanica</name>
    <name type="common">Marine diatom</name>
    <dbReference type="NCBI Taxonomy" id="159749"/>
    <lineage>
        <taxon>Eukaryota</taxon>
        <taxon>Sar</taxon>
        <taxon>Stramenopiles</taxon>
        <taxon>Ochrophyta</taxon>
        <taxon>Bacillariophyta</taxon>
        <taxon>Coscinodiscophyceae</taxon>
        <taxon>Thalassiosirophycidae</taxon>
        <taxon>Thalassiosirales</taxon>
        <taxon>Thalassiosiraceae</taxon>
        <taxon>Thalassiosira</taxon>
    </lineage>
</organism>
<protein>
    <submittedName>
        <fullName evidence="2">Uncharacterized protein</fullName>
    </submittedName>
</protein>
<name>K0SCW3_THAOC</name>
<sequence>MTGGRGKHPISRPAEASDWARRVTRTFGRGEAGVSMQCPADGATAHRTQPHLRVLPRSIQVGASAPGPASPASQSCSSSAAAAAAASAAAYVRRFWVAPKALARTTISDVRNNTDTRKMGATTSSFTDAGREVTADGLELTGAERITLDPQQFMKKQCSDGSDISRGTGDGSDLSRGTGVLAVDE</sequence>
<dbReference type="AlphaFoldDB" id="K0SCW3"/>
<gene>
    <name evidence="2" type="ORF">THAOC_15341</name>
</gene>
<keyword evidence="3" id="KW-1185">Reference proteome</keyword>
<dbReference type="EMBL" id="AGNL01017806">
    <property type="protein sequence ID" value="EJK63973.1"/>
    <property type="molecule type" value="Genomic_DNA"/>
</dbReference>
<evidence type="ECO:0000313" key="3">
    <source>
        <dbReference type="Proteomes" id="UP000266841"/>
    </source>
</evidence>
<proteinExistence type="predicted"/>
<dbReference type="Proteomes" id="UP000266841">
    <property type="component" value="Unassembled WGS sequence"/>
</dbReference>
<comment type="caution">
    <text evidence="2">The sequence shown here is derived from an EMBL/GenBank/DDBJ whole genome shotgun (WGS) entry which is preliminary data.</text>
</comment>